<evidence type="ECO:0000256" key="6">
    <source>
        <dbReference type="SAM" id="MobiDB-lite"/>
    </source>
</evidence>
<evidence type="ECO:0000256" key="1">
    <source>
        <dbReference type="ARBA" id="ARBA00004225"/>
    </source>
</evidence>
<evidence type="ECO:0000256" key="7">
    <source>
        <dbReference type="SAM" id="Phobius"/>
    </source>
</evidence>
<keyword evidence="3 7" id="KW-1133">Transmembrane helix</keyword>
<dbReference type="PANTHER" id="PTHR28234">
    <property type="entry name" value="NUCLEAR CONTROL OF ATPASE PROTEIN 2"/>
    <property type="match status" value="1"/>
</dbReference>
<evidence type="ECO:0000256" key="4">
    <source>
        <dbReference type="ARBA" id="ARBA00023128"/>
    </source>
</evidence>
<dbReference type="Proteomes" id="UP001642484">
    <property type="component" value="Unassembled WGS sequence"/>
</dbReference>
<name>A0ABP0SKQ5_9DINO</name>
<accession>A0ABP0SKQ5</accession>
<evidence type="ECO:0000256" key="3">
    <source>
        <dbReference type="ARBA" id="ARBA00022989"/>
    </source>
</evidence>
<dbReference type="InterPro" id="IPR013946">
    <property type="entry name" value="NCA2-like"/>
</dbReference>
<gene>
    <name evidence="8" type="ORF">CCMP2556_LOCUS52322</name>
</gene>
<evidence type="ECO:0000256" key="2">
    <source>
        <dbReference type="ARBA" id="ARBA00022692"/>
    </source>
</evidence>
<keyword evidence="5 7" id="KW-0472">Membrane</keyword>
<keyword evidence="2 7" id="KW-0812">Transmembrane</keyword>
<protein>
    <recommendedName>
        <fullName evidence="10">Nuclear control of ATPase protein 2</fullName>
    </recommendedName>
</protein>
<evidence type="ECO:0008006" key="10">
    <source>
        <dbReference type="Google" id="ProtNLM"/>
    </source>
</evidence>
<evidence type="ECO:0000313" key="8">
    <source>
        <dbReference type="EMBL" id="CAK9112974.1"/>
    </source>
</evidence>
<keyword evidence="9" id="KW-1185">Reference proteome</keyword>
<reference evidence="8 9" key="1">
    <citation type="submission" date="2024-02" db="EMBL/GenBank/DDBJ databases">
        <authorList>
            <person name="Chen Y."/>
            <person name="Shah S."/>
            <person name="Dougan E. K."/>
            <person name="Thang M."/>
            <person name="Chan C."/>
        </authorList>
    </citation>
    <scope>NUCLEOTIDE SEQUENCE [LARGE SCALE GENOMIC DNA]</scope>
</reference>
<proteinExistence type="predicted"/>
<comment type="subcellular location">
    <subcellularLocation>
        <location evidence="1">Mitochondrion membrane</location>
        <topology evidence="1">Multi-pass membrane protein</topology>
    </subcellularLocation>
</comment>
<organism evidence="8 9">
    <name type="scientific">Durusdinium trenchii</name>
    <dbReference type="NCBI Taxonomy" id="1381693"/>
    <lineage>
        <taxon>Eukaryota</taxon>
        <taxon>Sar</taxon>
        <taxon>Alveolata</taxon>
        <taxon>Dinophyceae</taxon>
        <taxon>Suessiales</taxon>
        <taxon>Symbiodiniaceae</taxon>
        <taxon>Durusdinium</taxon>
    </lineage>
</organism>
<feature type="region of interest" description="Disordered" evidence="6">
    <location>
        <begin position="218"/>
        <end position="238"/>
    </location>
</feature>
<comment type="caution">
    <text evidence="8">The sequence shown here is derived from an EMBL/GenBank/DDBJ whole genome shotgun (WGS) entry which is preliminary data.</text>
</comment>
<keyword evidence="4" id="KW-0496">Mitochondrion</keyword>
<feature type="transmembrane region" description="Helical" evidence="7">
    <location>
        <begin position="438"/>
        <end position="456"/>
    </location>
</feature>
<dbReference type="EMBL" id="CAXAMN010027794">
    <property type="protein sequence ID" value="CAK9112974.1"/>
    <property type="molecule type" value="Genomic_DNA"/>
</dbReference>
<evidence type="ECO:0000313" key="9">
    <source>
        <dbReference type="Proteomes" id="UP001642484"/>
    </source>
</evidence>
<sequence length="602" mass="68921">MQYEGLPFVGHRRLRNFLAHWYEQGSPLNLLDASPEAPSLDEDAGEINEEAIFLKDYFQSQEKAFHILLNFVSEVSIHLNYWLDWTTPIHRRPRWAHQWARKLWRSYLALLGRRRPLAQPERAAAEFARLSEDLCRLLAFIQITSFDLLSSELGSLEARTEALRRSLAGLKWQTRVAAITAARLSPGGTAMVPRRSMRHSWLGSMGSETALSEQVAALSERSGGCGPEEEPSTRYPGRDQLRESDLTFQVLVESLNRYIWESGQLSHWRKWWPVYGLAFLGVLVGAWRWRLGEREVRHGLVQHSAEVWRQFLNEWILLPFQQLWEALLLPGPKEELRVQLRDLRAEEEALERMVTSFARFARAESTFAVKGKEGVEDAALPELYFEWSMTNPISNVVTGHLAESCMVQSQKLKVLLYASLYSIDAVMMQLKWDFLMAGVMPTTLLCGCVSWIISSSRRRRQLESRRKMVRALAELDRFLNRNMAFLSPRRVNELPQMEGAVGTVPLKSLLSQALGLDEDPELPSNGLASGLDSSIDLDKVGAALCHLDTLCRMASRIRLEDADWRAFRRDILDLTSPELSVAEKLHVIATMRHTYHVFDLRL</sequence>
<dbReference type="Pfam" id="PF08637">
    <property type="entry name" value="NCA2"/>
    <property type="match status" value="1"/>
</dbReference>
<evidence type="ECO:0000256" key="5">
    <source>
        <dbReference type="ARBA" id="ARBA00023136"/>
    </source>
</evidence>
<dbReference type="PANTHER" id="PTHR28234:SF1">
    <property type="entry name" value="NUCLEAR CONTROL OF ATPASE PROTEIN 2"/>
    <property type="match status" value="1"/>
</dbReference>